<reference evidence="3 4" key="2">
    <citation type="submission" date="2020-02" db="EMBL/GenBank/DDBJ databases">
        <title>The new genus of Enterobacteriales.</title>
        <authorList>
            <person name="Kim I.S."/>
        </authorList>
    </citation>
    <scope>NUCLEOTIDE SEQUENCE [LARGE SCALE GENOMIC DNA]</scope>
    <source>
        <strain evidence="3 4">SAP-6</strain>
    </source>
</reference>
<feature type="transmembrane region" description="Helical" evidence="1">
    <location>
        <begin position="98"/>
        <end position="119"/>
    </location>
</feature>
<evidence type="ECO:0000256" key="1">
    <source>
        <dbReference type="SAM" id="Phobius"/>
    </source>
</evidence>
<feature type="transmembrane region" description="Helical" evidence="1">
    <location>
        <begin position="125"/>
        <end position="144"/>
    </location>
</feature>
<dbReference type="RefSeq" id="WP_162368712.1">
    <property type="nucleotide sequence ID" value="NZ_WUBS01000028.1"/>
</dbReference>
<keyword evidence="1" id="KW-0812">Transmembrane</keyword>
<gene>
    <name evidence="3" type="ORF">GRH90_25100</name>
</gene>
<name>A0A845STE0_9GAMM</name>
<comment type="caution">
    <text evidence="3">The sequence shown here is derived from an EMBL/GenBank/DDBJ whole genome shotgun (WGS) entry which is preliminary data.</text>
</comment>
<proteinExistence type="predicted"/>
<evidence type="ECO:0000313" key="4">
    <source>
        <dbReference type="Proteomes" id="UP000461443"/>
    </source>
</evidence>
<keyword evidence="1" id="KW-1133">Transmembrane helix</keyword>
<dbReference type="Pfam" id="PF01569">
    <property type="entry name" value="PAP2"/>
    <property type="match status" value="1"/>
</dbReference>
<dbReference type="AlphaFoldDB" id="A0A845STE0"/>
<keyword evidence="1" id="KW-0472">Membrane</keyword>
<keyword evidence="4" id="KW-1185">Reference proteome</keyword>
<dbReference type="Gene3D" id="1.20.144.10">
    <property type="entry name" value="Phosphatidic acid phosphatase type 2/haloperoxidase"/>
    <property type="match status" value="1"/>
</dbReference>
<accession>A0A845STE0</accession>
<protein>
    <submittedName>
        <fullName evidence="3">Phosphatase PAP2 family protein</fullName>
    </submittedName>
</protein>
<evidence type="ECO:0000313" key="3">
    <source>
        <dbReference type="EMBL" id="NDL66008.1"/>
    </source>
</evidence>
<feature type="transmembrane region" description="Helical" evidence="1">
    <location>
        <begin position="40"/>
        <end position="60"/>
    </location>
</feature>
<dbReference type="EMBL" id="WUBS01000028">
    <property type="protein sequence ID" value="NDL66008.1"/>
    <property type="molecule type" value="Genomic_DNA"/>
</dbReference>
<organism evidence="3 4">
    <name type="scientific">Acerihabitans arboris</name>
    <dbReference type="NCBI Taxonomy" id="2691583"/>
    <lineage>
        <taxon>Bacteria</taxon>
        <taxon>Pseudomonadati</taxon>
        <taxon>Pseudomonadota</taxon>
        <taxon>Gammaproteobacteria</taxon>
        <taxon>Enterobacterales</taxon>
        <taxon>Pectobacteriaceae</taxon>
        <taxon>Acerihabitans</taxon>
    </lineage>
</organism>
<dbReference type="Proteomes" id="UP000461443">
    <property type="component" value="Unassembled WGS sequence"/>
</dbReference>
<dbReference type="InterPro" id="IPR036938">
    <property type="entry name" value="PAP2/HPO_sf"/>
</dbReference>
<feature type="transmembrane region" description="Helical" evidence="1">
    <location>
        <begin position="72"/>
        <end position="91"/>
    </location>
</feature>
<dbReference type="InterPro" id="IPR000326">
    <property type="entry name" value="PAP2/HPO"/>
</dbReference>
<dbReference type="SUPFAM" id="SSF48317">
    <property type="entry name" value="Acid phosphatase/Vanadium-dependent haloperoxidase"/>
    <property type="match status" value="1"/>
</dbReference>
<dbReference type="SMART" id="SM00014">
    <property type="entry name" value="acidPPc"/>
    <property type="match status" value="1"/>
</dbReference>
<reference evidence="3 4" key="1">
    <citation type="submission" date="2019-12" db="EMBL/GenBank/DDBJ databases">
        <authorList>
            <person name="Lee S.D."/>
        </authorList>
    </citation>
    <scope>NUCLEOTIDE SEQUENCE [LARGE SCALE GENOMIC DNA]</scope>
    <source>
        <strain evidence="3 4">SAP-6</strain>
    </source>
</reference>
<evidence type="ECO:0000259" key="2">
    <source>
        <dbReference type="SMART" id="SM00014"/>
    </source>
</evidence>
<feature type="transmembrane region" description="Helical" evidence="1">
    <location>
        <begin position="156"/>
        <end position="173"/>
    </location>
</feature>
<feature type="domain" description="Phosphatidic acid phosphatase type 2/haloperoxidase" evidence="2">
    <location>
        <begin position="16"/>
        <end position="143"/>
    </location>
</feature>
<feature type="transmembrane region" description="Helical" evidence="1">
    <location>
        <begin position="6"/>
        <end position="28"/>
    </location>
</feature>
<sequence>MNWHWLTFFGDSTLLLPCAVLIVILLLWKADTRRTCLQWLLLFGAAGAVVVVSKLAFMGWGVGSRLYDFTGFSGHSALSASIWPVMIWILTSRASRGWRLAAVCGGYLLALTIGVSRLVIHVHSVSEVIAGLALGFTISTSFLLMQYSRHTAIRHLSYGQLTAVLLLPLMLVIQGKKAPTQGLLEQIALTMAPVERVYTRADLHGKGRLALPNSGSARIAPQ</sequence>